<gene>
    <name evidence="1" type="ORF">M9Y10_036090</name>
</gene>
<evidence type="ECO:0000313" key="2">
    <source>
        <dbReference type="Proteomes" id="UP001470230"/>
    </source>
</evidence>
<sequence length="142" mass="16809">MSRDEFKSKSYAYTKLTTEYFFESVTIKQLYKVAKGIINEISKKGLTITPCSREESRLKSKLLKWYDDNWDQIEGYLSRIVAIDENGNELSEFDSKKEFLFKFKDEEHENEPGDQSDFCFDNLANFNFSISDFSEETEMPYF</sequence>
<comment type="caution">
    <text evidence="1">The sequence shown here is derived from an EMBL/GenBank/DDBJ whole genome shotgun (WGS) entry which is preliminary data.</text>
</comment>
<accession>A0ABR2GX33</accession>
<name>A0ABR2GX33_9EUKA</name>
<protein>
    <submittedName>
        <fullName evidence="1">Uncharacterized protein</fullName>
    </submittedName>
</protein>
<proteinExistence type="predicted"/>
<organism evidence="1 2">
    <name type="scientific">Tritrichomonas musculus</name>
    <dbReference type="NCBI Taxonomy" id="1915356"/>
    <lineage>
        <taxon>Eukaryota</taxon>
        <taxon>Metamonada</taxon>
        <taxon>Parabasalia</taxon>
        <taxon>Tritrichomonadida</taxon>
        <taxon>Tritrichomonadidae</taxon>
        <taxon>Tritrichomonas</taxon>
    </lineage>
</organism>
<keyword evidence="2" id="KW-1185">Reference proteome</keyword>
<evidence type="ECO:0000313" key="1">
    <source>
        <dbReference type="EMBL" id="KAK8838137.1"/>
    </source>
</evidence>
<reference evidence="1 2" key="1">
    <citation type="submission" date="2024-04" db="EMBL/GenBank/DDBJ databases">
        <title>Tritrichomonas musculus Genome.</title>
        <authorList>
            <person name="Alves-Ferreira E."/>
            <person name="Grigg M."/>
            <person name="Lorenzi H."/>
            <person name="Galac M."/>
        </authorList>
    </citation>
    <scope>NUCLEOTIDE SEQUENCE [LARGE SCALE GENOMIC DNA]</scope>
    <source>
        <strain evidence="1 2">EAF2021</strain>
    </source>
</reference>
<dbReference type="EMBL" id="JAPFFF010000057">
    <property type="protein sequence ID" value="KAK8838137.1"/>
    <property type="molecule type" value="Genomic_DNA"/>
</dbReference>
<dbReference type="Proteomes" id="UP001470230">
    <property type="component" value="Unassembled WGS sequence"/>
</dbReference>